<name>A0A1J7J0M3_9PEZI</name>
<dbReference type="InParanoid" id="A0A1J7J0M3"/>
<accession>A0A1J7J0M3</accession>
<evidence type="ECO:0000256" key="1">
    <source>
        <dbReference type="SAM" id="SignalP"/>
    </source>
</evidence>
<evidence type="ECO:0000313" key="3">
    <source>
        <dbReference type="Proteomes" id="UP000182658"/>
    </source>
</evidence>
<organism evidence="2 3">
    <name type="scientific">Coniochaeta ligniaria NRRL 30616</name>
    <dbReference type="NCBI Taxonomy" id="1408157"/>
    <lineage>
        <taxon>Eukaryota</taxon>
        <taxon>Fungi</taxon>
        <taxon>Dikarya</taxon>
        <taxon>Ascomycota</taxon>
        <taxon>Pezizomycotina</taxon>
        <taxon>Sordariomycetes</taxon>
        <taxon>Sordariomycetidae</taxon>
        <taxon>Coniochaetales</taxon>
        <taxon>Coniochaetaceae</taxon>
        <taxon>Coniochaeta</taxon>
    </lineage>
</organism>
<sequence length="502" mass="52594">MRSYSLLLVAAASAVASAQSLPTTGCTSNSFAIPSWLIEDLEYTAAGKTSFHITNRATNYTADLTCSPGSSGWNACAIQGKPWSNDTLQVSVQISETSAQVMVNQTWTCNDRNGTKLMPFTAVGNDSVALKSDGHAVNSPWLIKGSLLSPVTITPKYAWGPTGHDKPGCAATPNASWILSAPFYMYQTGDGVTAIASQDFNVLLTNAATGYQASCMSGAGFGDGLTPTPASGPLNLVCAGSEFQSSGGGKYSITTAASFDPSTFRFTVNQTWYCDDLSPASPVQVTASASESLPLTCTSASVGTDGAFTDTKTTCINPSDVTLAAQLLLQSALVPYSIEDPVPGPDGCTLSSIFHPQWTFSAFEVDSTGTNASSTSFEIILRTGSPGFQFPISISQDTTALAGDGSWYSCIIGPSGDIGQPLWPTSCSFKYQATTQELSLRAEWSCSELDPDHPIIFSGITTTTVNSPLACETVEGVSQCVTADGAYSWTANISNVTWHQTP</sequence>
<dbReference type="EMBL" id="KV875106">
    <property type="protein sequence ID" value="OIW23408.1"/>
    <property type="molecule type" value="Genomic_DNA"/>
</dbReference>
<feature type="signal peptide" evidence="1">
    <location>
        <begin position="1"/>
        <end position="18"/>
    </location>
</feature>
<evidence type="ECO:0008006" key="4">
    <source>
        <dbReference type="Google" id="ProtNLM"/>
    </source>
</evidence>
<keyword evidence="1" id="KW-0732">Signal</keyword>
<dbReference type="AlphaFoldDB" id="A0A1J7J0M3"/>
<dbReference type="Proteomes" id="UP000182658">
    <property type="component" value="Unassembled WGS sequence"/>
</dbReference>
<feature type="chain" id="PRO_5012904981" description="Ig-like domain-containing protein" evidence="1">
    <location>
        <begin position="19"/>
        <end position="502"/>
    </location>
</feature>
<evidence type="ECO:0000313" key="2">
    <source>
        <dbReference type="EMBL" id="OIW23408.1"/>
    </source>
</evidence>
<reference evidence="2 3" key="1">
    <citation type="submission" date="2016-10" db="EMBL/GenBank/DDBJ databases">
        <title>Draft genome sequence of Coniochaeta ligniaria NRRL30616, a lignocellulolytic fungus for bioabatement of inhibitors in plant biomass hydrolysates.</title>
        <authorList>
            <consortium name="DOE Joint Genome Institute"/>
            <person name="Jimenez D.J."/>
            <person name="Hector R.E."/>
            <person name="Riley R."/>
            <person name="Sun H."/>
            <person name="Grigoriev I.V."/>
            <person name="Van Elsas J.D."/>
            <person name="Nichols N.N."/>
        </authorList>
    </citation>
    <scope>NUCLEOTIDE SEQUENCE [LARGE SCALE GENOMIC DNA]</scope>
    <source>
        <strain evidence="2 3">NRRL 30616</strain>
    </source>
</reference>
<dbReference type="OrthoDB" id="5186097at2759"/>
<protein>
    <recommendedName>
        <fullName evidence="4">Ig-like domain-containing protein</fullName>
    </recommendedName>
</protein>
<proteinExistence type="predicted"/>
<gene>
    <name evidence="2" type="ORF">CONLIGDRAFT_585806</name>
</gene>
<keyword evidence="3" id="KW-1185">Reference proteome</keyword>